<dbReference type="Pfam" id="PF13173">
    <property type="entry name" value="AAA_14"/>
    <property type="match status" value="1"/>
</dbReference>
<keyword evidence="2" id="KW-0067">ATP-binding</keyword>
<dbReference type="PANTHER" id="PTHR43566:SF1">
    <property type="entry name" value="AAA+ ATPASE DOMAIN-CONTAINING PROTEIN"/>
    <property type="match status" value="1"/>
</dbReference>
<dbReference type="SUPFAM" id="SSF52540">
    <property type="entry name" value="P-loop containing nucleoside triphosphate hydrolases"/>
    <property type="match status" value="1"/>
</dbReference>
<dbReference type="SMART" id="SM00382">
    <property type="entry name" value="AAA"/>
    <property type="match status" value="1"/>
</dbReference>
<name>A0A398D5U6_9BACT</name>
<dbReference type="OrthoDB" id="9783412at2"/>
<feature type="domain" description="AAA+ ATPase" evidence="1">
    <location>
        <begin position="27"/>
        <end position="136"/>
    </location>
</feature>
<accession>A0A398D5U6</accession>
<proteinExistence type="predicted"/>
<protein>
    <submittedName>
        <fullName evidence="2">ATP-binding protein</fullName>
    </submittedName>
</protein>
<comment type="caution">
    <text evidence="2">The sequence shown here is derived from an EMBL/GenBank/DDBJ whole genome shotgun (WGS) entry which is preliminary data.</text>
</comment>
<dbReference type="GO" id="GO:0005524">
    <property type="term" value="F:ATP binding"/>
    <property type="evidence" value="ECO:0007669"/>
    <property type="project" value="UniProtKB-KW"/>
</dbReference>
<dbReference type="InterPro" id="IPR027417">
    <property type="entry name" value="P-loop_NTPase"/>
</dbReference>
<dbReference type="RefSeq" id="WP_119120325.1">
    <property type="nucleotide sequence ID" value="NZ_QXIT01000090.1"/>
</dbReference>
<dbReference type="Pfam" id="PF13635">
    <property type="entry name" value="DUF4143"/>
    <property type="match status" value="1"/>
</dbReference>
<evidence type="ECO:0000259" key="1">
    <source>
        <dbReference type="SMART" id="SM00382"/>
    </source>
</evidence>
<keyword evidence="2" id="KW-0547">Nucleotide-binding</keyword>
<dbReference type="EMBL" id="QXIT01000090">
    <property type="protein sequence ID" value="RIE07828.1"/>
    <property type="molecule type" value="Genomic_DNA"/>
</dbReference>
<evidence type="ECO:0000313" key="2">
    <source>
        <dbReference type="EMBL" id="RIE07828.1"/>
    </source>
</evidence>
<gene>
    <name evidence="3" type="ORF">SMC5_08230</name>
    <name evidence="2" type="ORF">SMC6_05260</name>
</gene>
<evidence type="ECO:0000313" key="5">
    <source>
        <dbReference type="Proteomes" id="UP000266489"/>
    </source>
</evidence>
<accession>A0A398D4H9</accession>
<dbReference type="Proteomes" id="UP000266260">
    <property type="component" value="Unassembled WGS sequence"/>
</dbReference>
<sequence length="416" mass="45984">MKSLNELGELQLHSRDIARRITPWLKEHEAIVISGGRRTGKTSLMYLLGQQMSGPAHVLDMEVPEDRDIALAGPDALEQVTGGGTVFIDEIQHLPDFPRFIKLCVDYHPHLKLVVSGSSSLAIARGFSDELVGRIVMFELSVLSFREYLDFRGYGSLAGVKTAQGEVLPQVDGLFSEYLQYGGYPRVALLATAEMKMQYLGDLIRVYAQRDVDALTRIGDDAAFERFIHAVSVSAGSMVNVREIASDIGVSDKTLARYLQILQQLYLVHLVPPLARNVRSEVKRTPKLYFGDTGLLNWARGSFLSIEQRGDAGAIAENYAFLALSRTLRQGERLHYWRKTSGAEVDFVVADGDPLPVEVKWSGDPAPGHGFTSFLEQYKPPRAVVLTRGVMRSGTVASVPVEYRPLQTFELGSAGK</sequence>
<dbReference type="PANTHER" id="PTHR43566">
    <property type="entry name" value="CONSERVED PROTEIN"/>
    <property type="match status" value="1"/>
</dbReference>
<dbReference type="AlphaFoldDB" id="A0A398D5U6"/>
<dbReference type="EMBL" id="QXIU01000203">
    <property type="protein sequence ID" value="RIE08349.1"/>
    <property type="molecule type" value="Genomic_DNA"/>
</dbReference>
<evidence type="ECO:0000313" key="3">
    <source>
        <dbReference type="EMBL" id="RIE08349.1"/>
    </source>
</evidence>
<evidence type="ECO:0000313" key="4">
    <source>
        <dbReference type="Proteomes" id="UP000266260"/>
    </source>
</evidence>
<dbReference type="Proteomes" id="UP000266489">
    <property type="component" value="Unassembled WGS sequence"/>
</dbReference>
<dbReference type="InterPro" id="IPR025420">
    <property type="entry name" value="DUF4143"/>
</dbReference>
<dbReference type="InterPro" id="IPR041682">
    <property type="entry name" value="AAA_14"/>
</dbReference>
<keyword evidence="4" id="KW-1185">Reference proteome</keyword>
<reference evidence="4 5" key="1">
    <citation type="submission" date="2018-09" db="EMBL/GenBank/DDBJ databases">
        <title>Discovery and Ecogenomic Context for Candidatus Cryosericales, a Global Caldiserica Order Active in Thawing Permafrost.</title>
        <authorList>
            <person name="Martinez M.A."/>
            <person name="Woodcroft B.J."/>
            <person name="Ignacio Espinoza J.C."/>
            <person name="Zayed A."/>
            <person name="Singleton C.M."/>
            <person name="Boyd J."/>
            <person name="Li Y.-F."/>
            <person name="Purvine S."/>
            <person name="Maughan H."/>
            <person name="Hodgkins S.B."/>
            <person name="Anderson D."/>
            <person name="Sederholm M."/>
            <person name="Temperton B."/>
            <person name="Saleska S.R."/>
            <person name="Tyson G.W."/>
            <person name="Rich V.I."/>
        </authorList>
    </citation>
    <scope>NUCLEOTIDE SEQUENCE [LARGE SCALE GENOMIC DNA]</scope>
    <source>
        <strain evidence="3 5">SMC5</strain>
        <strain evidence="2 4">SMC6</strain>
    </source>
</reference>
<organism evidence="2 4">
    <name type="scientific">Candidatus Cryosericum odellii</name>
    <dbReference type="NCBI Taxonomy" id="2290917"/>
    <lineage>
        <taxon>Bacteria</taxon>
        <taxon>Pseudomonadati</taxon>
        <taxon>Caldisericota/Cryosericota group</taxon>
        <taxon>Candidatus Cryosericota</taxon>
        <taxon>Candidatus Cryosericia</taxon>
        <taxon>Candidatus Cryosericales</taxon>
        <taxon>Candidatus Cryosericaceae</taxon>
        <taxon>Candidatus Cryosericum</taxon>
    </lineage>
</organism>
<dbReference type="InterPro" id="IPR003593">
    <property type="entry name" value="AAA+_ATPase"/>
</dbReference>